<dbReference type="EMBL" id="LR798243">
    <property type="protein sequence ID" value="CAB5214104.1"/>
    <property type="molecule type" value="Genomic_DNA"/>
</dbReference>
<evidence type="ECO:0000313" key="1">
    <source>
        <dbReference type="EMBL" id="CAB5214104.1"/>
    </source>
</evidence>
<reference evidence="1" key="1">
    <citation type="submission" date="2020-05" db="EMBL/GenBank/DDBJ databases">
        <authorList>
            <person name="Chiriac C."/>
            <person name="Salcher M."/>
            <person name="Ghai R."/>
            <person name="Kavagutti S V."/>
        </authorList>
    </citation>
    <scope>NUCLEOTIDE SEQUENCE</scope>
</reference>
<gene>
    <name evidence="1" type="ORF">UFOVP190_13</name>
</gene>
<accession>A0A6J7WGC4</accession>
<protein>
    <submittedName>
        <fullName evidence="1">Uncharacterized protein</fullName>
    </submittedName>
</protein>
<sequence length="74" mass="8622">MIKFDEKVYSLPMYEGGHAMTGPKCSYWHNFFWVCNGNKKIIRSELALQGGEMDSGHLCFAKEQDAAWFKLRWS</sequence>
<organism evidence="1">
    <name type="scientific">uncultured Caudovirales phage</name>
    <dbReference type="NCBI Taxonomy" id="2100421"/>
    <lineage>
        <taxon>Viruses</taxon>
        <taxon>Duplodnaviria</taxon>
        <taxon>Heunggongvirae</taxon>
        <taxon>Uroviricota</taxon>
        <taxon>Caudoviricetes</taxon>
        <taxon>Peduoviridae</taxon>
        <taxon>Maltschvirus</taxon>
        <taxon>Maltschvirus maltsch</taxon>
    </lineage>
</organism>
<proteinExistence type="predicted"/>
<name>A0A6J7WGC4_9CAUD</name>